<name>A0A0E9XLD8_ANGAN</name>
<sequence>MKFQAVVKRNKSKIIFIHLIQNFQKPLCSDYQPS</sequence>
<accession>A0A0E9XLD8</accession>
<organism evidence="1">
    <name type="scientific">Anguilla anguilla</name>
    <name type="common">European freshwater eel</name>
    <name type="synonym">Muraena anguilla</name>
    <dbReference type="NCBI Taxonomy" id="7936"/>
    <lineage>
        <taxon>Eukaryota</taxon>
        <taxon>Metazoa</taxon>
        <taxon>Chordata</taxon>
        <taxon>Craniata</taxon>
        <taxon>Vertebrata</taxon>
        <taxon>Euteleostomi</taxon>
        <taxon>Actinopterygii</taxon>
        <taxon>Neopterygii</taxon>
        <taxon>Teleostei</taxon>
        <taxon>Anguilliformes</taxon>
        <taxon>Anguillidae</taxon>
        <taxon>Anguilla</taxon>
    </lineage>
</organism>
<dbReference type="AlphaFoldDB" id="A0A0E9XLD8"/>
<dbReference type="EMBL" id="GBXM01005103">
    <property type="protein sequence ID" value="JAI03475.1"/>
    <property type="molecule type" value="Transcribed_RNA"/>
</dbReference>
<evidence type="ECO:0000313" key="1">
    <source>
        <dbReference type="EMBL" id="JAI03475.1"/>
    </source>
</evidence>
<protein>
    <submittedName>
        <fullName evidence="1">Uncharacterized protein</fullName>
    </submittedName>
</protein>
<proteinExistence type="predicted"/>
<reference evidence="1" key="2">
    <citation type="journal article" date="2015" name="Fish Shellfish Immunol.">
        <title>Early steps in the European eel (Anguilla anguilla)-Vibrio vulnificus interaction in the gills: Role of the RtxA13 toxin.</title>
        <authorList>
            <person name="Callol A."/>
            <person name="Pajuelo D."/>
            <person name="Ebbesson L."/>
            <person name="Teles M."/>
            <person name="MacKenzie S."/>
            <person name="Amaro C."/>
        </authorList>
    </citation>
    <scope>NUCLEOTIDE SEQUENCE</scope>
</reference>
<reference evidence="1" key="1">
    <citation type="submission" date="2014-11" db="EMBL/GenBank/DDBJ databases">
        <authorList>
            <person name="Amaro Gonzalez C."/>
        </authorList>
    </citation>
    <scope>NUCLEOTIDE SEQUENCE</scope>
</reference>